<organism evidence="1 2">
    <name type="scientific">Escherichia phage fp01</name>
    <dbReference type="NCBI Taxonomy" id="2315695"/>
    <lineage>
        <taxon>Viruses</taxon>
        <taxon>Duplodnaviria</taxon>
        <taxon>Heunggongvirae</taxon>
        <taxon>Uroviricota</taxon>
        <taxon>Caudoviricetes</taxon>
        <taxon>Demerecviridae</taxon>
        <taxon>Markadamsvirinae</taxon>
        <taxon>Tequintavirus</taxon>
        <taxon>Tequintavirus fp01</taxon>
    </lineage>
</organism>
<name>A0A6C1FJQ7_9CAUD</name>
<keyword evidence="2" id="KW-1185">Reference proteome</keyword>
<dbReference type="GeneID" id="55611774"/>
<dbReference type="RefSeq" id="YP_009841502.1">
    <property type="nucleotide sequence ID" value="NC_048731.1"/>
</dbReference>
<dbReference type="EMBL" id="MH745368">
    <property type="protein sequence ID" value="QIE02409.1"/>
    <property type="molecule type" value="Genomic_DNA"/>
</dbReference>
<reference evidence="1" key="1">
    <citation type="submission" date="2018-08" db="EMBL/GenBank/DDBJ databases">
        <title>Complete genome of a polyvalent bacteriophage fp01.</title>
        <authorList>
            <person name="Vasquez J.I."/>
            <person name="Robeson J."/>
            <person name="Santander J."/>
        </authorList>
    </citation>
    <scope>NUCLEOTIDE SEQUENCE [LARGE SCALE GENOMIC DNA]</scope>
</reference>
<evidence type="ECO:0000313" key="1">
    <source>
        <dbReference type="EMBL" id="QIE02409.1"/>
    </source>
</evidence>
<evidence type="ECO:0000313" key="2">
    <source>
        <dbReference type="Proteomes" id="UP000262784"/>
    </source>
</evidence>
<dbReference type="Proteomes" id="UP000262784">
    <property type="component" value="Segment"/>
</dbReference>
<accession>A0A6C1FJQ7</accession>
<protein>
    <submittedName>
        <fullName evidence="1">Uncharacterized protein</fullName>
    </submittedName>
</protein>
<dbReference type="KEGG" id="vg:55611774"/>
<sequence length="105" mass="12118">MQLNKKMLEQLRGRIQRDDYPHINYSSEVVDTADSWKKAGYPYVWQHAESANGFHAFRDLGHGKLCVFKGELLIGVSESEVITDEVVFLDNDQYETGNQFYFPAN</sequence>
<proteinExistence type="predicted"/>